<dbReference type="PROSITE" id="PS50007">
    <property type="entry name" value="PIPLC_X_DOMAIN"/>
    <property type="match status" value="1"/>
</dbReference>
<keyword evidence="7" id="KW-0032">Aminotransferase</keyword>
<dbReference type="PRINTS" id="PR00035">
    <property type="entry name" value="HTHGNTR"/>
</dbReference>
<evidence type="ECO:0000256" key="1">
    <source>
        <dbReference type="ARBA" id="ARBA00005384"/>
    </source>
</evidence>
<dbReference type="CDD" id="cd00609">
    <property type="entry name" value="AAT_like"/>
    <property type="match status" value="1"/>
</dbReference>
<dbReference type="Pfam" id="PF00155">
    <property type="entry name" value="Aminotran_1_2"/>
    <property type="match status" value="1"/>
</dbReference>
<gene>
    <name evidence="7" type="ORF">EBB54_08625</name>
</gene>
<dbReference type="GO" id="GO:0003677">
    <property type="term" value="F:DNA binding"/>
    <property type="evidence" value="ECO:0007669"/>
    <property type="project" value="UniProtKB-KW"/>
</dbReference>
<dbReference type="GO" id="GO:0008483">
    <property type="term" value="F:transaminase activity"/>
    <property type="evidence" value="ECO:0007669"/>
    <property type="project" value="UniProtKB-KW"/>
</dbReference>
<dbReference type="SMART" id="SM00345">
    <property type="entry name" value="HTH_GNTR"/>
    <property type="match status" value="1"/>
</dbReference>
<dbReference type="PANTHER" id="PTHR46577">
    <property type="entry name" value="HTH-TYPE TRANSCRIPTIONAL REGULATORY PROTEIN GABR"/>
    <property type="match status" value="1"/>
</dbReference>
<dbReference type="GO" id="GO:0030170">
    <property type="term" value="F:pyridoxal phosphate binding"/>
    <property type="evidence" value="ECO:0007669"/>
    <property type="project" value="InterPro"/>
</dbReference>
<name>A0A3R8JLV5_9FIRM</name>
<evidence type="ECO:0000256" key="3">
    <source>
        <dbReference type="ARBA" id="ARBA00023015"/>
    </source>
</evidence>
<dbReference type="Gene3D" id="3.40.640.10">
    <property type="entry name" value="Type I PLP-dependent aspartate aminotransferase-like (Major domain)"/>
    <property type="match status" value="1"/>
</dbReference>
<evidence type="ECO:0000313" key="8">
    <source>
        <dbReference type="Proteomes" id="UP000274920"/>
    </source>
</evidence>
<dbReference type="CDD" id="cd07377">
    <property type="entry name" value="WHTH_GntR"/>
    <property type="match status" value="1"/>
</dbReference>
<dbReference type="Pfam" id="PF00392">
    <property type="entry name" value="GntR"/>
    <property type="match status" value="1"/>
</dbReference>
<comment type="caution">
    <text evidence="7">The sequence shown here is derived from an EMBL/GenBank/DDBJ whole genome shotgun (WGS) entry which is preliminary data.</text>
</comment>
<dbReference type="Gene3D" id="1.10.10.10">
    <property type="entry name" value="Winged helix-like DNA-binding domain superfamily/Winged helix DNA-binding domain"/>
    <property type="match status" value="1"/>
</dbReference>
<keyword evidence="7" id="KW-0808">Transferase</keyword>
<comment type="similarity">
    <text evidence="1">In the C-terminal section; belongs to the class-I pyridoxal-phosphate-dependent aminotransferase family.</text>
</comment>
<dbReference type="InterPro" id="IPR051446">
    <property type="entry name" value="HTH_trans_reg/aminotransferase"/>
</dbReference>
<dbReference type="PANTHER" id="PTHR46577:SF1">
    <property type="entry name" value="HTH-TYPE TRANSCRIPTIONAL REGULATORY PROTEIN GABR"/>
    <property type="match status" value="1"/>
</dbReference>
<dbReference type="GO" id="GO:0003700">
    <property type="term" value="F:DNA-binding transcription factor activity"/>
    <property type="evidence" value="ECO:0007669"/>
    <property type="project" value="InterPro"/>
</dbReference>
<keyword evidence="5" id="KW-0804">Transcription</keyword>
<dbReference type="InterPro" id="IPR015421">
    <property type="entry name" value="PyrdxlP-dep_Trfase_major"/>
</dbReference>
<accession>A0A3R8JLV5</accession>
<dbReference type="SUPFAM" id="SSF53383">
    <property type="entry name" value="PLP-dependent transferases"/>
    <property type="match status" value="1"/>
</dbReference>
<keyword evidence="2" id="KW-0663">Pyridoxal phosphate</keyword>
<dbReference type="PROSITE" id="PS50949">
    <property type="entry name" value="HTH_GNTR"/>
    <property type="match status" value="1"/>
</dbReference>
<sequence length="487" mass="55094">MNDLTISLDGASKIPLYEQIYSYIKQEIQTGRIRSGDRLPSTRALCRYLEVSRSTVELAYEQLMSEGYVEAKACRGYFAADVEGLYQLEGPVPAGRDAEIPQTPSWPYDFTPNGVDLNSFPYNAWRKLSRESLVDDRAELFRLGSPQGEYGLRSAICSYLHQARGVNCTPEQIIVGAGNDYLLMLLATVIGQDHKVAFENPTYRQAYRLFENLSFQICTVDMDEKGMDAAKLEASGADIAFVMPSHQYPLGIVMPIRRRMELLRWAGKKEGRYIIEDDYDSEFRYKGKPVPALQGCDSREKVIYIGTFSKAIAPAIRMSYLVLPRPLLKRYQERSGFLNSTVSKVDQLILKKFIEDGYFERHLNKTRALYKSRHDTLLSCLKSGLCRAGGDGRQGKKTEDARGNTGPRFRISGEHAGVHLLLHVLNGMTEQELIDRAKKRGVRVYGLSEYDVEPRPEAPAAILLGYANMSEEKIMEAVKILEEEWMS</sequence>
<dbReference type="Proteomes" id="UP000274920">
    <property type="component" value="Unassembled WGS sequence"/>
</dbReference>
<dbReference type="InterPro" id="IPR036390">
    <property type="entry name" value="WH_DNA-bd_sf"/>
</dbReference>
<dbReference type="RefSeq" id="WP_125127094.1">
    <property type="nucleotide sequence ID" value="NZ_RHJS01000002.1"/>
</dbReference>
<dbReference type="AlphaFoldDB" id="A0A3R8JLV5"/>
<evidence type="ECO:0000313" key="7">
    <source>
        <dbReference type="EMBL" id="RRK31420.1"/>
    </source>
</evidence>
<dbReference type="InterPro" id="IPR036388">
    <property type="entry name" value="WH-like_DNA-bd_sf"/>
</dbReference>
<keyword evidence="4" id="KW-0238">DNA-binding</keyword>
<reference evidence="7" key="1">
    <citation type="submission" date="2018-10" db="EMBL/GenBank/DDBJ databases">
        <title>Schaedlerella arabinophila gen. nov. sp. nov., isolated from the mouse intestinal tract and comparative analysis with the genome of the closely related altered Schaedler flora strain ASF502.</title>
        <authorList>
            <person name="Miyake S."/>
            <person name="Soh M."/>
            <person name="Seedorf H."/>
        </authorList>
    </citation>
    <scope>NUCLEOTIDE SEQUENCE [LARGE SCALE GENOMIC DNA]</scope>
    <source>
        <strain evidence="7">DSM 106076</strain>
    </source>
</reference>
<evidence type="ECO:0000256" key="2">
    <source>
        <dbReference type="ARBA" id="ARBA00022898"/>
    </source>
</evidence>
<feature type="domain" description="HTH gntR-type" evidence="6">
    <location>
        <begin position="14"/>
        <end position="82"/>
    </location>
</feature>
<keyword evidence="3" id="KW-0805">Transcription regulation</keyword>
<dbReference type="InterPro" id="IPR000524">
    <property type="entry name" value="Tscrpt_reg_HTH_GntR"/>
</dbReference>
<proteinExistence type="inferred from homology"/>
<dbReference type="InterPro" id="IPR015424">
    <property type="entry name" value="PyrdxlP-dep_Trfase"/>
</dbReference>
<dbReference type="InterPro" id="IPR004839">
    <property type="entry name" value="Aminotransferase_I/II_large"/>
</dbReference>
<protein>
    <submittedName>
        <fullName evidence="7">PLP-dependent aminotransferase family protein</fullName>
    </submittedName>
</protein>
<dbReference type="EMBL" id="RHJS01000002">
    <property type="protein sequence ID" value="RRK31420.1"/>
    <property type="molecule type" value="Genomic_DNA"/>
</dbReference>
<dbReference type="SUPFAM" id="SSF46785">
    <property type="entry name" value="Winged helix' DNA-binding domain"/>
    <property type="match status" value="1"/>
</dbReference>
<evidence type="ECO:0000256" key="4">
    <source>
        <dbReference type="ARBA" id="ARBA00023125"/>
    </source>
</evidence>
<evidence type="ECO:0000256" key="5">
    <source>
        <dbReference type="ARBA" id="ARBA00023163"/>
    </source>
</evidence>
<keyword evidence="8" id="KW-1185">Reference proteome</keyword>
<evidence type="ECO:0000259" key="6">
    <source>
        <dbReference type="PROSITE" id="PS50949"/>
    </source>
</evidence>
<organism evidence="7 8">
    <name type="scientific">Schaedlerella arabinosiphila</name>
    <dbReference type="NCBI Taxonomy" id="2044587"/>
    <lineage>
        <taxon>Bacteria</taxon>
        <taxon>Bacillati</taxon>
        <taxon>Bacillota</taxon>
        <taxon>Clostridia</taxon>
        <taxon>Lachnospirales</taxon>
        <taxon>Lachnospiraceae</taxon>
        <taxon>Schaedlerella</taxon>
    </lineage>
</organism>